<dbReference type="RefSeq" id="WP_066102218.1">
    <property type="nucleotide sequence ID" value="NZ_CP016027.1"/>
</dbReference>
<dbReference type="KEGG" id="haz:A9404_12475"/>
<name>A0A191ZJJ9_9GAMM</name>
<evidence type="ECO:0000256" key="1">
    <source>
        <dbReference type="ARBA" id="ARBA00001946"/>
    </source>
</evidence>
<dbReference type="Pfam" id="PF01590">
    <property type="entry name" value="GAF"/>
    <property type="match status" value="1"/>
</dbReference>
<dbReference type="AlphaFoldDB" id="A0A191ZJJ9"/>
<proteinExistence type="predicted"/>
<feature type="domain" description="GGDEF" evidence="2">
    <location>
        <begin position="205"/>
        <end position="339"/>
    </location>
</feature>
<dbReference type="NCBIfam" id="TIGR00254">
    <property type="entry name" value="GGDEF"/>
    <property type="match status" value="1"/>
</dbReference>
<dbReference type="InterPro" id="IPR029016">
    <property type="entry name" value="GAF-like_dom_sf"/>
</dbReference>
<dbReference type="SMART" id="SM00065">
    <property type="entry name" value="GAF"/>
    <property type="match status" value="1"/>
</dbReference>
<gene>
    <name evidence="3" type="ORF">A9404_12475</name>
</gene>
<dbReference type="SUPFAM" id="SSF55073">
    <property type="entry name" value="Nucleotide cyclase"/>
    <property type="match status" value="1"/>
</dbReference>
<dbReference type="InterPro" id="IPR000160">
    <property type="entry name" value="GGDEF_dom"/>
</dbReference>
<dbReference type="Gene3D" id="3.30.70.270">
    <property type="match status" value="1"/>
</dbReference>
<dbReference type="SMART" id="SM00267">
    <property type="entry name" value="GGDEF"/>
    <property type="match status" value="1"/>
</dbReference>
<sequence>MQETPDLRDSDIVLLSILARETNLSRFFTMAANAAAKVVGADGAGLILPEERGNRLKYRFFQGLPPQFVALSQHAFPRDSGVAGAALAQNHPLFIEDYPSSDLALPQFVESGLKASLSIPIHISDQIEAVLALSWFKPVTEPLSMRQLSLATLFADFIGTALYRDKIENHLNRLAHSDPLTGLPNRAGFYQLMDQTVLRAQAGDRNTALVIIDIDNFKTVNDTLGHEFGDRLLLEISNRLREVLSPEDHVSRLGGDEIAILVESARNLKDLQDIVRRISQALYLKIGREGEYVRISSSIGVCEIHPKESRNQNALMCAADSAMYQAKRAGGNCAVFAPPLLPVDPDL</sequence>
<dbReference type="EMBL" id="CP016027">
    <property type="protein sequence ID" value="ANJ68081.1"/>
    <property type="molecule type" value="Genomic_DNA"/>
</dbReference>
<dbReference type="GO" id="GO:0003824">
    <property type="term" value="F:catalytic activity"/>
    <property type="evidence" value="ECO:0007669"/>
    <property type="project" value="UniProtKB-ARBA"/>
</dbReference>
<accession>A0A191ZJJ9</accession>
<dbReference type="PANTHER" id="PTHR46663">
    <property type="entry name" value="DIGUANYLATE CYCLASE DGCT-RELATED"/>
    <property type="match status" value="1"/>
</dbReference>
<dbReference type="PANTHER" id="PTHR46663:SF2">
    <property type="entry name" value="GGDEF DOMAIN-CONTAINING PROTEIN"/>
    <property type="match status" value="1"/>
</dbReference>
<dbReference type="PROSITE" id="PS50887">
    <property type="entry name" value="GGDEF"/>
    <property type="match status" value="1"/>
</dbReference>
<evidence type="ECO:0000313" key="3">
    <source>
        <dbReference type="EMBL" id="ANJ68081.1"/>
    </source>
</evidence>
<dbReference type="Proteomes" id="UP000078596">
    <property type="component" value="Chromosome"/>
</dbReference>
<dbReference type="STRING" id="1860122.A9404_12475"/>
<dbReference type="CDD" id="cd01949">
    <property type="entry name" value="GGDEF"/>
    <property type="match status" value="1"/>
</dbReference>
<dbReference type="InterPro" id="IPR043128">
    <property type="entry name" value="Rev_trsase/Diguanyl_cyclase"/>
</dbReference>
<dbReference type="InterPro" id="IPR052163">
    <property type="entry name" value="DGC-Regulatory_Protein"/>
</dbReference>
<comment type="cofactor">
    <cofactor evidence="1">
        <name>Mg(2+)</name>
        <dbReference type="ChEBI" id="CHEBI:18420"/>
    </cofactor>
</comment>
<protein>
    <recommendedName>
        <fullName evidence="2">GGDEF domain-containing protein</fullName>
    </recommendedName>
</protein>
<dbReference type="FunFam" id="3.30.70.270:FF:000001">
    <property type="entry name" value="Diguanylate cyclase domain protein"/>
    <property type="match status" value="1"/>
</dbReference>
<reference evidence="3 4" key="1">
    <citation type="submission" date="2016-06" db="EMBL/GenBank/DDBJ databases">
        <title>Insight into the functional genes involving in sulfur oxidation in Pearl River water.</title>
        <authorList>
            <person name="Luo J."/>
            <person name="Tan X."/>
            <person name="Lin W."/>
        </authorList>
    </citation>
    <scope>NUCLEOTIDE SEQUENCE [LARGE SCALE GENOMIC DNA]</scope>
    <source>
        <strain evidence="3 4">LS2</strain>
    </source>
</reference>
<organism evidence="3 4">
    <name type="scientific">Halothiobacillus diazotrophicus</name>
    <dbReference type="NCBI Taxonomy" id="1860122"/>
    <lineage>
        <taxon>Bacteria</taxon>
        <taxon>Pseudomonadati</taxon>
        <taxon>Pseudomonadota</taxon>
        <taxon>Gammaproteobacteria</taxon>
        <taxon>Chromatiales</taxon>
        <taxon>Halothiobacillaceae</taxon>
        <taxon>Halothiobacillus</taxon>
    </lineage>
</organism>
<dbReference type="Pfam" id="PF00990">
    <property type="entry name" value="GGDEF"/>
    <property type="match status" value="1"/>
</dbReference>
<dbReference type="InterPro" id="IPR029787">
    <property type="entry name" value="Nucleotide_cyclase"/>
</dbReference>
<dbReference type="OrthoDB" id="9773156at2"/>
<evidence type="ECO:0000313" key="4">
    <source>
        <dbReference type="Proteomes" id="UP000078596"/>
    </source>
</evidence>
<dbReference type="SUPFAM" id="SSF55781">
    <property type="entry name" value="GAF domain-like"/>
    <property type="match status" value="1"/>
</dbReference>
<dbReference type="Gene3D" id="3.30.450.40">
    <property type="match status" value="1"/>
</dbReference>
<dbReference type="InterPro" id="IPR003018">
    <property type="entry name" value="GAF"/>
</dbReference>
<evidence type="ECO:0000259" key="2">
    <source>
        <dbReference type="PROSITE" id="PS50887"/>
    </source>
</evidence>
<keyword evidence="4" id="KW-1185">Reference proteome</keyword>